<proteinExistence type="inferred from homology"/>
<dbReference type="InterPro" id="IPR003703">
    <property type="entry name" value="Acyl_CoA_thio"/>
</dbReference>
<organism evidence="5 6">
    <name type="scientific">Microlunatus aurantiacus</name>
    <dbReference type="NCBI Taxonomy" id="446786"/>
    <lineage>
        <taxon>Bacteria</taxon>
        <taxon>Bacillati</taxon>
        <taxon>Actinomycetota</taxon>
        <taxon>Actinomycetes</taxon>
        <taxon>Propionibacteriales</taxon>
        <taxon>Propionibacteriaceae</taxon>
        <taxon>Microlunatus</taxon>
    </lineage>
</organism>
<dbReference type="InterPro" id="IPR029069">
    <property type="entry name" value="HotDog_dom_sf"/>
</dbReference>
<sequence>MPQSVTELVELLDLEEIEVGLFRGRQPKTALQRVFGGQVLAQGLVAASRTVPEDRRLHSMHGYFIRPGRTDLPIVFDVENIRDGRSFSARRAVARQGGQVIFFASSSFHTPEDGVEHADAAPGDVPDPEDCPTLSEVLSKASGRPASLWEQEWGALEVRYVGDSRPPDGALVDPDHPARARVWIRTSGALGEDPRQHQSALAYASDLTLLSASATPHGLIIGLNVQAASIDHAMWFHRPFRADQWLLYDQVSPSASSALGLSTARLFQGGSLVCTVAQEGLIRPLRER</sequence>
<evidence type="ECO:0000259" key="4">
    <source>
        <dbReference type="Pfam" id="PF13622"/>
    </source>
</evidence>
<dbReference type="InterPro" id="IPR042171">
    <property type="entry name" value="Acyl-CoA_hotdog"/>
</dbReference>
<reference evidence="6" key="1">
    <citation type="journal article" date="2019" name="Int. J. Syst. Evol. Microbiol.">
        <title>The Global Catalogue of Microorganisms (GCM) 10K type strain sequencing project: providing services to taxonomists for standard genome sequencing and annotation.</title>
        <authorList>
            <consortium name="The Broad Institute Genomics Platform"/>
            <consortium name="The Broad Institute Genome Sequencing Center for Infectious Disease"/>
            <person name="Wu L."/>
            <person name="Ma J."/>
        </authorList>
    </citation>
    <scope>NUCLEOTIDE SEQUENCE [LARGE SCALE GENOMIC DNA]</scope>
    <source>
        <strain evidence="6">JCM 16548</strain>
    </source>
</reference>
<gene>
    <name evidence="5" type="ORF">GCM10022204_14580</name>
</gene>
<dbReference type="InterPro" id="IPR049449">
    <property type="entry name" value="TesB_ACOT8-like_N"/>
</dbReference>
<dbReference type="Pfam" id="PF02551">
    <property type="entry name" value="Acyl_CoA_thio"/>
    <property type="match status" value="1"/>
</dbReference>
<accession>A0ABP7D3Q8</accession>
<dbReference type="PANTHER" id="PTHR11066">
    <property type="entry name" value="ACYL-COA THIOESTERASE"/>
    <property type="match status" value="1"/>
</dbReference>
<dbReference type="CDD" id="cd03445">
    <property type="entry name" value="Thioesterase_II_repeat2"/>
    <property type="match status" value="1"/>
</dbReference>
<dbReference type="Pfam" id="PF13622">
    <property type="entry name" value="4HBT_3"/>
    <property type="match status" value="1"/>
</dbReference>
<dbReference type="InterPro" id="IPR025652">
    <property type="entry name" value="TesB_C"/>
</dbReference>
<dbReference type="Proteomes" id="UP001500051">
    <property type="component" value="Unassembled WGS sequence"/>
</dbReference>
<dbReference type="RefSeq" id="WP_344811649.1">
    <property type="nucleotide sequence ID" value="NZ_BAAAYX010000003.1"/>
</dbReference>
<comment type="caution">
    <text evidence="5">The sequence shown here is derived from an EMBL/GenBank/DDBJ whole genome shotgun (WGS) entry which is preliminary data.</text>
</comment>
<evidence type="ECO:0000259" key="3">
    <source>
        <dbReference type="Pfam" id="PF02551"/>
    </source>
</evidence>
<keyword evidence="6" id="KW-1185">Reference proteome</keyword>
<evidence type="ECO:0000313" key="5">
    <source>
        <dbReference type="EMBL" id="GAA3699167.1"/>
    </source>
</evidence>
<protein>
    <submittedName>
        <fullName evidence="5">Acyl-CoA thioesterase II</fullName>
    </submittedName>
</protein>
<evidence type="ECO:0000256" key="2">
    <source>
        <dbReference type="ARBA" id="ARBA00022801"/>
    </source>
</evidence>
<evidence type="ECO:0000313" key="6">
    <source>
        <dbReference type="Proteomes" id="UP001500051"/>
    </source>
</evidence>
<dbReference type="PANTHER" id="PTHR11066:SF34">
    <property type="entry name" value="ACYL-COENZYME A THIOESTERASE 8"/>
    <property type="match status" value="1"/>
</dbReference>
<dbReference type="Gene3D" id="2.40.160.210">
    <property type="entry name" value="Acyl-CoA thioesterase, double hotdog domain"/>
    <property type="match status" value="1"/>
</dbReference>
<dbReference type="SUPFAM" id="SSF54637">
    <property type="entry name" value="Thioesterase/thiol ester dehydrase-isomerase"/>
    <property type="match status" value="2"/>
</dbReference>
<feature type="domain" description="Acyl-CoA thioesterase-like N-terminal HotDog" evidence="4">
    <location>
        <begin position="32"/>
        <end position="108"/>
    </location>
</feature>
<dbReference type="CDD" id="cd03444">
    <property type="entry name" value="Thioesterase_II_repeat1"/>
    <property type="match status" value="1"/>
</dbReference>
<evidence type="ECO:0000256" key="1">
    <source>
        <dbReference type="ARBA" id="ARBA00006538"/>
    </source>
</evidence>
<dbReference type="EMBL" id="BAAAYX010000003">
    <property type="protein sequence ID" value="GAA3699167.1"/>
    <property type="molecule type" value="Genomic_DNA"/>
</dbReference>
<name>A0ABP7D3Q8_9ACTN</name>
<keyword evidence="2" id="KW-0378">Hydrolase</keyword>
<comment type="similarity">
    <text evidence="1">Belongs to the C/M/P thioester hydrolase family.</text>
</comment>
<feature type="domain" description="Acyl-CoA thioesterase 2 C-terminal" evidence="3">
    <location>
        <begin position="179"/>
        <end position="281"/>
    </location>
</feature>